<dbReference type="NCBIfam" id="TIGR02595">
    <property type="entry name" value="PEP_CTERM"/>
    <property type="match status" value="1"/>
</dbReference>
<gene>
    <name evidence="3" type="ORF">F2P45_00975</name>
</gene>
<evidence type="ECO:0000259" key="2">
    <source>
        <dbReference type="Pfam" id="PF07589"/>
    </source>
</evidence>
<keyword evidence="1" id="KW-0732">Signal</keyword>
<dbReference type="Pfam" id="PF07589">
    <property type="entry name" value="PEP-CTERM"/>
    <property type="match status" value="1"/>
</dbReference>
<feature type="signal peptide" evidence="1">
    <location>
        <begin position="1"/>
        <end position="24"/>
    </location>
</feature>
<evidence type="ECO:0000313" key="4">
    <source>
        <dbReference type="Proteomes" id="UP000609726"/>
    </source>
</evidence>
<dbReference type="PROSITE" id="PS51257">
    <property type="entry name" value="PROKAR_LIPOPROTEIN"/>
    <property type="match status" value="1"/>
</dbReference>
<feature type="domain" description="Ice-binding protein C-terminal" evidence="2">
    <location>
        <begin position="188"/>
        <end position="210"/>
    </location>
</feature>
<dbReference type="Proteomes" id="UP000609726">
    <property type="component" value="Unassembled WGS sequence"/>
</dbReference>
<evidence type="ECO:0000313" key="3">
    <source>
        <dbReference type="EMBL" id="NHZ87612.1"/>
    </source>
</evidence>
<dbReference type="InterPro" id="IPR013424">
    <property type="entry name" value="Ice-binding_C"/>
</dbReference>
<proteinExistence type="predicted"/>
<feature type="chain" id="PRO_5045774880" evidence="1">
    <location>
        <begin position="25"/>
        <end position="258"/>
    </location>
</feature>
<sequence length="258" mass="27332">MFKRFKQTALAITLLAACAAGATAGVLRFEQRGAFTQAGRILQTSDFDDFGAGYHFPGSGFARGGVQYNSAENLIVGASTGFSIGQSRPVMSNEYWSPIEGSIDSAVPYTLFGFDAAVTGGSVDVIVATNLGSYLFDGLSVRDGLAGLDFLGFQATGGEYFTGFALRSMGEGYLAGITNVALGSERAAVPEPGALALLLIGLGLLAARVRIRLPRNITVGIDQRFRRTDVIQHYGVRFACFLALAPYRSGLCERPETV</sequence>
<dbReference type="EMBL" id="WHJH01000001">
    <property type="protein sequence ID" value="NHZ87612.1"/>
    <property type="molecule type" value="Genomic_DNA"/>
</dbReference>
<reference evidence="3 4" key="1">
    <citation type="submission" date="2019-10" db="EMBL/GenBank/DDBJ databases">
        <title>Taxonomy of Antarctic Massilia spp.: description of Massilia rubra sp. nov., Massilia aquatica sp. nov., Massilia mucilaginosa sp. nov., Massilia frigida sp. nov. isolated from streams, lakes and regoliths.</title>
        <authorList>
            <person name="Holochova P."/>
            <person name="Sedlacek I."/>
            <person name="Kralova S."/>
            <person name="Maslanova I."/>
            <person name="Busse H.-J."/>
            <person name="Stankova E."/>
            <person name="Vrbovska V."/>
            <person name="Kovarovic V."/>
            <person name="Bartak M."/>
            <person name="Svec P."/>
            <person name="Pantucek R."/>
        </authorList>
    </citation>
    <scope>NUCLEOTIDE SEQUENCE [LARGE SCALE GENOMIC DNA]</scope>
    <source>
        <strain evidence="3 4">CCM 8733</strain>
    </source>
</reference>
<protein>
    <submittedName>
        <fullName evidence="3">PEP-CTERM sorting domain-containing protein</fullName>
    </submittedName>
</protein>
<comment type="caution">
    <text evidence="3">The sequence shown here is derived from an EMBL/GenBank/DDBJ whole genome shotgun (WGS) entry which is preliminary data.</text>
</comment>
<keyword evidence="4" id="KW-1185">Reference proteome</keyword>
<organism evidence="3 4">
    <name type="scientific">Massilia mucilaginosa</name>
    <dbReference type="NCBI Taxonomy" id="2609282"/>
    <lineage>
        <taxon>Bacteria</taxon>
        <taxon>Pseudomonadati</taxon>
        <taxon>Pseudomonadota</taxon>
        <taxon>Betaproteobacteria</taxon>
        <taxon>Burkholderiales</taxon>
        <taxon>Oxalobacteraceae</taxon>
        <taxon>Telluria group</taxon>
        <taxon>Massilia</taxon>
    </lineage>
</organism>
<name>A0ABX0NLE1_9BURK</name>
<evidence type="ECO:0000256" key="1">
    <source>
        <dbReference type="SAM" id="SignalP"/>
    </source>
</evidence>
<accession>A0ABX0NLE1</accession>